<organism evidence="6 7">
    <name type="scientific">Geodia barretti</name>
    <name type="common">Barrett's horny sponge</name>
    <dbReference type="NCBI Taxonomy" id="519541"/>
    <lineage>
        <taxon>Eukaryota</taxon>
        <taxon>Metazoa</taxon>
        <taxon>Porifera</taxon>
        <taxon>Demospongiae</taxon>
        <taxon>Heteroscleromorpha</taxon>
        <taxon>Tetractinellida</taxon>
        <taxon>Astrophorina</taxon>
        <taxon>Geodiidae</taxon>
        <taxon>Geodia</taxon>
    </lineage>
</organism>
<gene>
    <name evidence="6" type="ORF">GBAR_LOCUS19220</name>
</gene>
<evidence type="ECO:0000313" key="7">
    <source>
        <dbReference type="Proteomes" id="UP001174909"/>
    </source>
</evidence>
<dbReference type="CDD" id="cd00191">
    <property type="entry name" value="TY"/>
    <property type="match status" value="1"/>
</dbReference>
<dbReference type="Gene3D" id="4.10.800.10">
    <property type="entry name" value="Thyroglobulin type-1"/>
    <property type="match status" value="1"/>
</dbReference>
<keyword evidence="4" id="KW-0812">Transmembrane</keyword>
<feature type="region of interest" description="Disordered" evidence="3">
    <location>
        <begin position="238"/>
        <end position="263"/>
    </location>
</feature>
<keyword evidence="4" id="KW-0472">Membrane</keyword>
<keyword evidence="7" id="KW-1185">Reference proteome</keyword>
<keyword evidence="1" id="KW-1015">Disulfide bond</keyword>
<comment type="caution">
    <text evidence="2">Lacks conserved residue(s) required for the propagation of feature annotation.</text>
</comment>
<accession>A0AA35X125</accession>
<reference evidence="6" key="1">
    <citation type="submission" date="2023-03" db="EMBL/GenBank/DDBJ databases">
        <authorList>
            <person name="Steffen K."/>
            <person name="Cardenas P."/>
        </authorList>
    </citation>
    <scope>NUCLEOTIDE SEQUENCE</scope>
</reference>
<dbReference type="SMART" id="SM00211">
    <property type="entry name" value="TY"/>
    <property type="match status" value="1"/>
</dbReference>
<comment type="caution">
    <text evidence="6">The sequence shown here is derived from an EMBL/GenBank/DDBJ whole genome shotgun (WGS) entry which is preliminary data.</text>
</comment>
<feature type="region of interest" description="Disordered" evidence="3">
    <location>
        <begin position="329"/>
        <end position="352"/>
    </location>
</feature>
<proteinExistence type="predicted"/>
<protein>
    <recommendedName>
        <fullName evidence="5">Thyroglobulin type-1 domain-containing protein</fullName>
    </recommendedName>
</protein>
<dbReference type="PROSITE" id="PS00484">
    <property type="entry name" value="THYROGLOBULIN_1_1"/>
    <property type="match status" value="1"/>
</dbReference>
<dbReference type="SUPFAM" id="SSF57610">
    <property type="entry name" value="Thyroglobulin type-1 domain"/>
    <property type="match status" value="1"/>
</dbReference>
<name>A0AA35X125_GEOBA</name>
<dbReference type="EMBL" id="CASHTH010002709">
    <property type="protein sequence ID" value="CAI8034075.1"/>
    <property type="molecule type" value="Genomic_DNA"/>
</dbReference>
<feature type="transmembrane region" description="Helical" evidence="4">
    <location>
        <begin position="270"/>
        <end position="300"/>
    </location>
</feature>
<dbReference type="PROSITE" id="PS51162">
    <property type="entry name" value="THYROGLOBULIN_1_2"/>
    <property type="match status" value="1"/>
</dbReference>
<dbReference type="AlphaFoldDB" id="A0AA35X125"/>
<dbReference type="Proteomes" id="UP001174909">
    <property type="component" value="Unassembled WGS sequence"/>
</dbReference>
<feature type="compositionally biased region" description="Basic and acidic residues" evidence="3">
    <location>
        <begin position="337"/>
        <end position="352"/>
    </location>
</feature>
<evidence type="ECO:0000256" key="1">
    <source>
        <dbReference type="ARBA" id="ARBA00023157"/>
    </source>
</evidence>
<evidence type="ECO:0000256" key="4">
    <source>
        <dbReference type="SAM" id="Phobius"/>
    </source>
</evidence>
<feature type="domain" description="Thyroglobulin type-1" evidence="5">
    <location>
        <begin position="57"/>
        <end position="122"/>
    </location>
</feature>
<evidence type="ECO:0000256" key="2">
    <source>
        <dbReference type="PROSITE-ProRule" id="PRU00500"/>
    </source>
</evidence>
<evidence type="ECO:0000313" key="6">
    <source>
        <dbReference type="EMBL" id="CAI8034075.1"/>
    </source>
</evidence>
<evidence type="ECO:0000256" key="3">
    <source>
        <dbReference type="SAM" id="MobiDB-lite"/>
    </source>
</evidence>
<dbReference type="InterPro" id="IPR000716">
    <property type="entry name" value="Thyroglobulin_1"/>
</dbReference>
<evidence type="ECO:0000259" key="5">
    <source>
        <dbReference type="PROSITE" id="PS51162"/>
    </source>
</evidence>
<keyword evidence="4" id="KW-1133">Transmembrane helix</keyword>
<sequence length="352" mass="38983">MDRVPVPFIPPPRHCPEEYESPVCDLQECTDSCDDHRQLCCQNTCGSRLCIDGELPQSPCTDTVNGLTGGVLLGQYIPQCNEGTGAFKGLQCSSHYCWCVDPQSGEPTTDMRESGHVGELECTRCSVNGEMYDHQVIVETDGCTVSKCVAGEIEEETAEECSQCKYEDKVYQDGEIVEFYGGCSKKICVEGDVIFRETCDPCVTNGQIYEHGEETERCGLCKCWDGAIMCQRSAEPCDDYDDDDVDDSSDNDEDSSEDSDEELEVDDLEWWHYFLLGSGTLIAVLAVVAIGLIVVMVFVIRSSHFRHSRLKENAEALSFESDTQVLFKSGPPEGESVELKVPVEDEDEPVKA</sequence>
<dbReference type="InterPro" id="IPR036857">
    <property type="entry name" value="Thyroglobulin_1_sf"/>
</dbReference>